<dbReference type="Proteomes" id="UP000434582">
    <property type="component" value="Unassembled WGS sequence"/>
</dbReference>
<dbReference type="Gene3D" id="2.40.30.170">
    <property type="match status" value="1"/>
</dbReference>
<evidence type="ECO:0000313" key="4">
    <source>
        <dbReference type="Proteomes" id="UP000434582"/>
    </source>
</evidence>
<dbReference type="Gene3D" id="2.40.420.20">
    <property type="match status" value="1"/>
</dbReference>
<dbReference type="GO" id="GO:1990281">
    <property type="term" value="C:efflux pump complex"/>
    <property type="evidence" value="ECO:0007669"/>
    <property type="project" value="TreeGrafter"/>
</dbReference>
<dbReference type="EMBL" id="WIVE01000114">
    <property type="protein sequence ID" value="MQX38510.1"/>
    <property type="molecule type" value="Genomic_DNA"/>
</dbReference>
<protein>
    <submittedName>
        <fullName evidence="3">Efflux RND transporter periplasmic adaptor subunit</fullName>
    </submittedName>
</protein>
<dbReference type="OrthoDB" id="9783047at2"/>
<feature type="coiled-coil region" evidence="1">
    <location>
        <begin position="171"/>
        <end position="219"/>
    </location>
</feature>
<dbReference type="SUPFAM" id="SSF111369">
    <property type="entry name" value="HlyD-like secretion proteins"/>
    <property type="match status" value="1"/>
</dbReference>
<keyword evidence="4" id="KW-1185">Reference proteome</keyword>
<evidence type="ECO:0000259" key="2">
    <source>
        <dbReference type="Pfam" id="PF25967"/>
    </source>
</evidence>
<accession>A0A7X1ZHC7</accession>
<reference evidence="3 4" key="1">
    <citation type="submission" date="2019-10" db="EMBL/GenBank/DDBJ databases">
        <title>Draft whole-genome sequence of the purple nonsulfur photosynthetic bacterium Roseospira navarrensis DSM 15114.</title>
        <authorList>
            <person name="Kyndt J.A."/>
            <person name="Meyer T.E."/>
        </authorList>
    </citation>
    <scope>NUCLEOTIDE SEQUENCE [LARGE SCALE GENOMIC DNA]</scope>
    <source>
        <strain evidence="3 4">DSM 15114</strain>
    </source>
</reference>
<dbReference type="Gene3D" id="2.40.50.100">
    <property type="match status" value="1"/>
</dbReference>
<dbReference type="Pfam" id="PF25967">
    <property type="entry name" value="RND-MFP_C"/>
    <property type="match status" value="1"/>
</dbReference>
<sequence>MLRPVASFVRRHWRKTLVVPPVVVGVLLILVLAGGKAPPVRADGATETARAARIITVPEVALVPRATGFGQVRPQDVWQAVAQVAGRVVAVDDNLKRGAILAAGTEIARIDPSNYDLTVRQREADLKELAVEEENARASIAIQERAVALAERDLARQRDLRRTGAASQSALDQAESALLNAEQTLQNLRNTLNLIPSRRALAEARLEQARLDLENTRITAPFAIRVAEVNVAESQFATVGQVLAEGDGIAVSEIEAQFTFAELLPLMNPGTGDLMRQATRRDSVGEALDIEATVRLETGGTVSRTVSWPARLVRVSDTIDPKTRTAGIILAVEGSYEQAVPGVRPPLVKNMFVAVELRGPAIEGAVVVPRLAVHDGRVYLLDGDDRLVKRPVAIRFYQGDLAVIEDGVRPGDRLVVTDLMPAVAGMLLDPRPDEAVRARLIAEATGEAPAADADTAEEAGR</sequence>
<organism evidence="3 4">
    <name type="scientific">Roseospira navarrensis</name>
    <dbReference type="NCBI Taxonomy" id="140058"/>
    <lineage>
        <taxon>Bacteria</taxon>
        <taxon>Pseudomonadati</taxon>
        <taxon>Pseudomonadota</taxon>
        <taxon>Alphaproteobacteria</taxon>
        <taxon>Rhodospirillales</taxon>
        <taxon>Rhodospirillaceae</taxon>
        <taxon>Roseospira</taxon>
    </lineage>
</organism>
<proteinExistence type="predicted"/>
<gene>
    <name evidence="3" type="ORF">GHC57_18510</name>
</gene>
<name>A0A7X1ZHC7_9PROT</name>
<dbReference type="RefSeq" id="WP_153347051.1">
    <property type="nucleotide sequence ID" value="NZ_WIVE01000114.1"/>
</dbReference>
<comment type="caution">
    <text evidence="3">The sequence shown here is derived from an EMBL/GenBank/DDBJ whole genome shotgun (WGS) entry which is preliminary data.</text>
</comment>
<dbReference type="InterPro" id="IPR058627">
    <property type="entry name" value="MdtA-like_C"/>
</dbReference>
<dbReference type="PANTHER" id="PTHR30469">
    <property type="entry name" value="MULTIDRUG RESISTANCE PROTEIN MDTA"/>
    <property type="match status" value="1"/>
</dbReference>
<keyword evidence="1" id="KW-0175">Coiled coil</keyword>
<dbReference type="AlphaFoldDB" id="A0A7X1ZHC7"/>
<evidence type="ECO:0000313" key="3">
    <source>
        <dbReference type="EMBL" id="MQX38510.1"/>
    </source>
</evidence>
<dbReference type="Gene3D" id="1.10.287.470">
    <property type="entry name" value="Helix hairpin bin"/>
    <property type="match status" value="1"/>
</dbReference>
<evidence type="ECO:0000256" key="1">
    <source>
        <dbReference type="SAM" id="Coils"/>
    </source>
</evidence>
<dbReference type="GO" id="GO:0015562">
    <property type="term" value="F:efflux transmembrane transporter activity"/>
    <property type="evidence" value="ECO:0007669"/>
    <property type="project" value="InterPro"/>
</dbReference>
<feature type="domain" description="Multidrug resistance protein MdtA-like C-terminal permuted SH3" evidence="2">
    <location>
        <begin position="365"/>
        <end position="418"/>
    </location>
</feature>